<name>A0ABD0UAA6_DENTH</name>
<accession>A0ABD0UAA6</accession>
<gene>
    <name evidence="2" type="ORF">M5K25_020534</name>
</gene>
<evidence type="ECO:0000313" key="2">
    <source>
        <dbReference type="EMBL" id="KAL0909648.1"/>
    </source>
</evidence>
<feature type="region of interest" description="Disordered" evidence="1">
    <location>
        <begin position="593"/>
        <end position="737"/>
    </location>
</feature>
<evidence type="ECO:0008006" key="4">
    <source>
        <dbReference type="Google" id="ProtNLM"/>
    </source>
</evidence>
<dbReference type="Proteomes" id="UP001552299">
    <property type="component" value="Unassembled WGS sequence"/>
</dbReference>
<dbReference type="EMBL" id="JANQDX010000016">
    <property type="protein sequence ID" value="KAL0909648.1"/>
    <property type="molecule type" value="Genomic_DNA"/>
</dbReference>
<protein>
    <recommendedName>
        <fullName evidence="4">Aminotransferase-like plant mobile domain-containing protein</fullName>
    </recommendedName>
</protein>
<evidence type="ECO:0000256" key="1">
    <source>
        <dbReference type="SAM" id="MobiDB-lite"/>
    </source>
</evidence>
<sequence>MVGEWMMDPIKIPWFRHPGPSWSLVYLVRGGGRPNLTEGSLSAAMGCFVQGYLVDRASRRLPRLGEISGDCNPTTLLEREMFRWQRPDDFPPGEPSEAAIWDAIDRQDPRGDADVRDRLEQHQDMLQGRDVFHSFFARSPLLPECPPELVEFGDPSQWVSSLRLQCGEYHPLENSIAHVSWGSCEILEPAADTVEPVGQSGLLSHRQLQSTPLEWPRDSTVGWVQSPIGGYAHWARYVLQAHRGTLQTAGIYEAVYASLFDYGRLPSSWARGFVEFWDARRGTCWIGAEEFTVTLSDLQTVSGLPVFGYHFEECVSSDEQLFQRVPSADGDRRGRSVLPDVYPVALQHYRQTYRASDLSRRARLPCLWRFGFAVFSRRDTCLLLVFHYTTPLDLVCSVRGYPTVLQLFQASSTLESERIRLFFFSPQSVTDRFALVHQPDTVSLPPHQRGTVVVDGVDRRGRRTLLLRRQSLAVAEYFISMRPGWLCYRAGVVVTLEGYQPNRVARQFGYSQAIAFDGRPVVPGVADVLRLETVPQETHFFTTVLTLLHLLRLGTGSCFLLAQPSSSTGVSFTRLTWVRLSFGPALEHGTRRYEPRVRELGSSRGRRPRRGSPIATFERGTDTEAYTTARAVAPFSPRATGVTPEPLYTETARSPRRHTSSPRASSPRMPVGVHTSPGRASSPRMPVGVHTSPGGPRESSPRLRSSDPTSFSTLDPPDDYFCPTYPGESSRQGESSGAGADIVAEFSFFPEGHPTDFAGPSSAPASFPVGSTSPSTALEGFEYASEISCHVPLLPDSRSADRCNHTAALLKDMIFSIDPRSPASWIEFVPTADRLLGVLASFGVSTTELVFWESLCRALEYQIRRLRDLSVLRTRVTLPELEERVTRRREAADDTHDRFDSSAVALRRHRESSSRMDTEVSELTTRVRIL</sequence>
<keyword evidence="3" id="KW-1185">Reference proteome</keyword>
<reference evidence="2 3" key="1">
    <citation type="journal article" date="2024" name="Plant Biotechnol. J.">
        <title>Dendrobium thyrsiflorum genome and its molecular insights into genes involved in important horticultural traits.</title>
        <authorList>
            <person name="Chen B."/>
            <person name="Wang J.Y."/>
            <person name="Zheng P.J."/>
            <person name="Li K.L."/>
            <person name="Liang Y.M."/>
            <person name="Chen X.F."/>
            <person name="Zhang C."/>
            <person name="Zhao X."/>
            <person name="He X."/>
            <person name="Zhang G.Q."/>
            <person name="Liu Z.J."/>
            <person name="Xu Q."/>
        </authorList>
    </citation>
    <scope>NUCLEOTIDE SEQUENCE [LARGE SCALE GENOMIC DNA]</scope>
    <source>
        <strain evidence="2">GZMU011</strain>
    </source>
</reference>
<evidence type="ECO:0000313" key="3">
    <source>
        <dbReference type="Proteomes" id="UP001552299"/>
    </source>
</evidence>
<proteinExistence type="predicted"/>
<organism evidence="2 3">
    <name type="scientific">Dendrobium thyrsiflorum</name>
    <name type="common">Pinecone-like raceme dendrobium</name>
    <name type="synonym">Orchid</name>
    <dbReference type="NCBI Taxonomy" id="117978"/>
    <lineage>
        <taxon>Eukaryota</taxon>
        <taxon>Viridiplantae</taxon>
        <taxon>Streptophyta</taxon>
        <taxon>Embryophyta</taxon>
        <taxon>Tracheophyta</taxon>
        <taxon>Spermatophyta</taxon>
        <taxon>Magnoliopsida</taxon>
        <taxon>Liliopsida</taxon>
        <taxon>Asparagales</taxon>
        <taxon>Orchidaceae</taxon>
        <taxon>Epidendroideae</taxon>
        <taxon>Malaxideae</taxon>
        <taxon>Dendrobiinae</taxon>
        <taxon>Dendrobium</taxon>
    </lineage>
</organism>
<dbReference type="AlphaFoldDB" id="A0ABD0UAA6"/>
<comment type="caution">
    <text evidence="2">The sequence shown here is derived from an EMBL/GenBank/DDBJ whole genome shotgun (WGS) entry which is preliminary data.</text>
</comment>